<protein>
    <submittedName>
        <fullName evidence="1">Uncharacterized protein</fullName>
    </submittedName>
</protein>
<dbReference type="Proteomes" id="UP001347796">
    <property type="component" value="Unassembled WGS sequence"/>
</dbReference>
<accession>A0AAN8JUW2</accession>
<dbReference type="EMBL" id="JAZGQO010000007">
    <property type="protein sequence ID" value="KAK6182105.1"/>
    <property type="molecule type" value="Genomic_DNA"/>
</dbReference>
<dbReference type="AlphaFoldDB" id="A0AAN8JUW2"/>
<comment type="caution">
    <text evidence="1">The sequence shown here is derived from an EMBL/GenBank/DDBJ whole genome shotgun (WGS) entry which is preliminary data.</text>
</comment>
<reference evidence="1 2" key="1">
    <citation type="submission" date="2024-01" db="EMBL/GenBank/DDBJ databases">
        <title>The genome of the rayed Mediterranean limpet Patella caerulea (Linnaeus, 1758).</title>
        <authorList>
            <person name="Anh-Thu Weber A."/>
            <person name="Halstead-Nussloch G."/>
        </authorList>
    </citation>
    <scope>NUCLEOTIDE SEQUENCE [LARGE SCALE GENOMIC DNA]</scope>
    <source>
        <strain evidence="1">AATW-2023a</strain>
        <tissue evidence="1">Whole specimen</tissue>
    </source>
</reference>
<keyword evidence="2" id="KW-1185">Reference proteome</keyword>
<evidence type="ECO:0000313" key="1">
    <source>
        <dbReference type="EMBL" id="KAK6182105.1"/>
    </source>
</evidence>
<proteinExistence type="predicted"/>
<gene>
    <name evidence="1" type="ORF">SNE40_009865</name>
</gene>
<name>A0AAN8JUW2_PATCE</name>
<organism evidence="1 2">
    <name type="scientific">Patella caerulea</name>
    <name type="common">Rayed Mediterranean limpet</name>
    <dbReference type="NCBI Taxonomy" id="87958"/>
    <lineage>
        <taxon>Eukaryota</taxon>
        <taxon>Metazoa</taxon>
        <taxon>Spiralia</taxon>
        <taxon>Lophotrochozoa</taxon>
        <taxon>Mollusca</taxon>
        <taxon>Gastropoda</taxon>
        <taxon>Patellogastropoda</taxon>
        <taxon>Patelloidea</taxon>
        <taxon>Patellidae</taxon>
        <taxon>Patella</taxon>
    </lineage>
</organism>
<evidence type="ECO:0000313" key="2">
    <source>
        <dbReference type="Proteomes" id="UP001347796"/>
    </source>
</evidence>
<sequence>MHETIEINVPGEIDYQTKEMWDEECLQMENKTKHNWSEKEIWLKDFEAKNGADIFKSNQNYKKNGTHSPNEIHQTQPKYRNEERYEVNYKYSKPRPWYNRESPNRNFLNYNYGNAQSWYRVQSPNRNFVQSRNDNNRRSSQNYRWNSRENNIFPRPRLIAENHMDDFF</sequence>